<dbReference type="Proteomes" id="UP001433508">
    <property type="component" value="Unassembled WGS sequence"/>
</dbReference>
<comment type="caution">
    <text evidence="1">The sequence shown here is derived from an EMBL/GenBank/DDBJ whole genome shotgun (WGS) entry which is preliminary data.</text>
</comment>
<name>A0ACC3T958_LIPKO</name>
<keyword evidence="2" id="KW-1185">Reference proteome</keyword>
<protein>
    <submittedName>
        <fullName evidence="1">Uncharacterized protein</fullName>
    </submittedName>
</protein>
<sequence>MSRLAQDSFISDDEEEVCPLCVEEFDISDKGFKPCPCGYQVCQFCYNNIRQNPQLNGRCPGCRRPYDDESVEYKIVTTEEWRQDHQKQTRREKEKKQKERERKEIEQASRKHLSGMRVIQKNLVYVVGLNPHIPHEELLNTLRGDQFFGQYGKIQKIVVNRRNGASGNGGIGVYVTYVKKEDAAKCIAAVDGSMNDAKILRAAYGTTKYCSSYLRNQPCPNPNCMFLHEPGEEADSYTRQDLSTIQHAARQGDMKPGLPRALSTTKSTVLPKATEESHDAPEQSALPSTASWANKASPPVQNSRPSRPATAVGSPLRPAAVANQNVVTQPPLELQSQFQTKSVQSQSESVPQEQRQPTAHGGPQSKTDKDVIPNPTLSLFENAIKMLSNSSSIKFSFSAQVLAKEDMASVQSMPPLFTFVSDRSQNGKVADKQSEGKQDGMRTESHARNGSRYNFSEKVNNSEHLLEQQQMMQGGAGLGMRSESTPPPGLIGNGQVRDSQDLISQLMSGGRLKVSLPNVDASVADGPLRAPHAQRPAQIQGSSLIPSQQELTFRKFSDESFPSLSEIYSNAKQINPQSSRRQGRDIPLSVSRNSTAGTCLDDMPSSTKPVEDPSLGSTLGSYAFAVSGESAPRSPQAMQGRDRSLERGTYSTSSNMIPIHPVGVHVSPTTSIRTQQPLSCSGPSEFLPADIKTTIATTAGSITRSPECCNESTTLNNESVAKANVNAAGTVEGADKPVISPKSTEEALQQEAALEWVPAPFTPLKESSPEVPSQSPSPAPSTASQDAIKTKRREKRAKKVKKNTAFSTVAASEEGDRIDDSRSQADTSETDSAIVASLPLQTKAVIDPLELVKVVVEELDGSNNLTFFRHPMSASVSSPHFTFPQIEFEQAEKHLPDEITSEMLGGKELEELEKEWQASKRDCESLEKKLLKFIKRNRKLIIDV</sequence>
<organism evidence="1 2">
    <name type="scientific">Lipomyces kononenkoae</name>
    <name type="common">Yeast</name>
    <dbReference type="NCBI Taxonomy" id="34357"/>
    <lineage>
        <taxon>Eukaryota</taxon>
        <taxon>Fungi</taxon>
        <taxon>Dikarya</taxon>
        <taxon>Ascomycota</taxon>
        <taxon>Saccharomycotina</taxon>
        <taxon>Lipomycetes</taxon>
        <taxon>Lipomycetales</taxon>
        <taxon>Lipomycetaceae</taxon>
        <taxon>Lipomyces</taxon>
    </lineage>
</organism>
<reference evidence="2" key="1">
    <citation type="journal article" date="2024" name="Front. Bioeng. Biotechnol.">
        <title>Genome-scale model development and genomic sequencing of the oleaginous clade Lipomyces.</title>
        <authorList>
            <person name="Czajka J.J."/>
            <person name="Han Y."/>
            <person name="Kim J."/>
            <person name="Mondo S.J."/>
            <person name="Hofstad B.A."/>
            <person name="Robles A."/>
            <person name="Haridas S."/>
            <person name="Riley R."/>
            <person name="LaButti K."/>
            <person name="Pangilinan J."/>
            <person name="Andreopoulos W."/>
            <person name="Lipzen A."/>
            <person name="Yan J."/>
            <person name="Wang M."/>
            <person name="Ng V."/>
            <person name="Grigoriev I.V."/>
            <person name="Spatafora J.W."/>
            <person name="Magnuson J.K."/>
            <person name="Baker S.E."/>
            <person name="Pomraning K.R."/>
        </authorList>
    </citation>
    <scope>NUCLEOTIDE SEQUENCE [LARGE SCALE GENOMIC DNA]</scope>
    <source>
        <strain evidence="2">CBS 7786</strain>
    </source>
</reference>
<evidence type="ECO:0000313" key="1">
    <source>
        <dbReference type="EMBL" id="KAK9239969.1"/>
    </source>
</evidence>
<gene>
    <name evidence="1" type="ORF">V1525DRAFT_396475</name>
</gene>
<dbReference type="EMBL" id="MU971342">
    <property type="protein sequence ID" value="KAK9239969.1"/>
    <property type="molecule type" value="Genomic_DNA"/>
</dbReference>
<evidence type="ECO:0000313" key="2">
    <source>
        <dbReference type="Proteomes" id="UP001433508"/>
    </source>
</evidence>
<proteinExistence type="predicted"/>
<accession>A0ACC3T958</accession>